<dbReference type="PANTHER" id="PTHR42905:SF16">
    <property type="entry name" value="CARBOXYPHOSPHONOENOLPYRUVATE PHOSPHONOMUTASE-LIKE PROTEIN (AFU_ORTHOLOGUE AFUA_5G07230)"/>
    <property type="match status" value="1"/>
</dbReference>
<keyword evidence="2" id="KW-1185">Reference proteome</keyword>
<dbReference type="InterPro" id="IPR015813">
    <property type="entry name" value="Pyrv/PenolPyrv_kinase-like_dom"/>
</dbReference>
<dbReference type="SUPFAM" id="SSF51621">
    <property type="entry name" value="Phosphoenolpyruvate/pyruvate domain"/>
    <property type="match status" value="1"/>
</dbReference>
<dbReference type="EMBL" id="JACHIN010000022">
    <property type="protein sequence ID" value="MBB5084370.1"/>
    <property type="molecule type" value="Genomic_DNA"/>
</dbReference>
<keyword evidence="1" id="KW-0456">Lyase</keyword>
<comment type="caution">
    <text evidence="1">The sequence shown here is derived from an EMBL/GenBank/DDBJ whole genome shotgun (WGS) entry which is preliminary data.</text>
</comment>
<organism evidence="1 2">
    <name type="scientific">Nonomuraea endophytica</name>
    <dbReference type="NCBI Taxonomy" id="714136"/>
    <lineage>
        <taxon>Bacteria</taxon>
        <taxon>Bacillati</taxon>
        <taxon>Actinomycetota</taxon>
        <taxon>Actinomycetes</taxon>
        <taxon>Streptosporangiales</taxon>
        <taxon>Streptosporangiaceae</taxon>
        <taxon>Nonomuraea</taxon>
    </lineage>
</organism>
<dbReference type="Pfam" id="PF13714">
    <property type="entry name" value="PEP_mutase"/>
    <property type="match status" value="1"/>
</dbReference>
<dbReference type="PANTHER" id="PTHR42905">
    <property type="entry name" value="PHOSPHOENOLPYRUVATE CARBOXYLASE"/>
    <property type="match status" value="1"/>
</dbReference>
<evidence type="ECO:0000313" key="1">
    <source>
        <dbReference type="EMBL" id="MBB5084370.1"/>
    </source>
</evidence>
<gene>
    <name evidence="1" type="ORF">HNR40_009879</name>
</gene>
<proteinExistence type="predicted"/>
<reference evidence="1 2" key="1">
    <citation type="submission" date="2020-08" db="EMBL/GenBank/DDBJ databases">
        <title>Genomic Encyclopedia of Type Strains, Phase IV (KMG-IV): sequencing the most valuable type-strain genomes for metagenomic binning, comparative biology and taxonomic classification.</title>
        <authorList>
            <person name="Goeker M."/>
        </authorList>
    </citation>
    <scope>NUCLEOTIDE SEQUENCE [LARGE SCALE GENOMIC DNA]</scope>
    <source>
        <strain evidence="1 2">DSM 45385</strain>
    </source>
</reference>
<dbReference type="CDD" id="cd00377">
    <property type="entry name" value="ICL_PEPM"/>
    <property type="match status" value="1"/>
</dbReference>
<accession>A0A7W8EKL2</accession>
<evidence type="ECO:0000313" key="2">
    <source>
        <dbReference type="Proteomes" id="UP000568380"/>
    </source>
</evidence>
<dbReference type="AlphaFoldDB" id="A0A7W8EKL2"/>
<dbReference type="InterPro" id="IPR039556">
    <property type="entry name" value="ICL/PEPM"/>
</dbReference>
<dbReference type="Gene3D" id="3.20.20.60">
    <property type="entry name" value="Phosphoenolpyruvate-binding domains"/>
    <property type="match status" value="1"/>
</dbReference>
<dbReference type="GO" id="GO:0016829">
    <property type="term" value="F:lyase activity"/>
    <property type="evidence" value="ECO:0007669"/>
    <property type="project" value="UniProtKB-KW"/>
</dbReference>
<dbReference type="InterPro" id="IPR040442">
    <property type="entry name" value="Pyrv_kinase-like_dom_sf"/>
</dbReference>
<dbReference type="RefSeq" id="WP_184974248.1">
    <property type="nucleotide sequence ID" value="NZ_JACHIN010000022.1"/>
</dbReference>
<sequence length="261" mass="26125">MTSSKAEIFAALHRPGDPLLLPNAWDVGSAVAIAAAGARAIATTSAGVAWSLGFADGADLGADRVAAVVERIVAAVEVPVSADIEAGYDSVEATVTAVVQAGAVGVNIEDRLASGMLDPAEQAGRLAAARAAADRLGVPVWINARTDVYLAGSGQLDEVKRRAEAYAAAGADSLFVPGLVDLAALAELSAGPLPVAVMAWAGAPGVPEFASAGVVRVSLGSAIAQAAYALAARAATELLEKGGYDATGDGLPYDKMNALYK</sequence>
<name>A0A7W8EKL2_9ACTN</name>
<protein>
    <submittedName>
        <fullName evidence="1">2-methylisocitrate lyase-like PEP mutase family enzyme</fullName>
    </submittedName>
</protein>
<dbReference type="Proteomes" id="UP000568380">
    <property type="component" value="Unassembled WGS sequence"/>
</dbReference>